<dbReference type="FunFam" id="1.10.10.10:FF:000001">
    <property type="entry name" value="LysR family transcriptional regulator"/>
    <property type="match status" value="1"/>
</dbReference>
<dbReference type="PANTHER" id="PTHR30537">
    <property type="entry name" value="HTH-TYPE TRANSCRIPTIONAL REGULATOR"/>
    <property type="match status" value="1"/>
</dbReference>
<evidence type="ECO:0000256" key="2">
    <source>
        <dbReference type="ARBA" id="ARBA00023015"/>
    </source>
</evidence>
<sequence>MDAELLTDMATFAAVVEKNSFSQAADVLKMSKSNVSRRVASLETRLDVKLMHRTTRKLGLTESGRVYYEHCARLVSEARDADYAIKVMHSTPSGLLNVSVPATLGRTFILPLLPEFLKLHPDIRLNLTITNRKVDLSEERCDIAVRKGAIDDVSLCAIPLGSSTQYFYASPEYASAMPDLEHPNQLPEHAFLSSAITYGPIDLAVRRGKDQIDVRVTPRLSVRDHEALLSMTLDGLGVALLPAWMTHDHVQSGRLVPLLPDCRGPSVDFSVVFLPHRSMAPNLRAFVDFLKERFKNNRPWEYQTNSAAPVKDVN</sequence>
<name>A0A3T0N812_9RHOB</name>
<dbReference type="Pfam" id="PF03466">
    <property type="entry name" value="LysR_substrate"/>
    <property type="match status" value="1"/>
</dbReference>
<dbReference type="InterPro" id="IPR036388">
    <property type="entry name" value="WH-like_DNA-bd_sf"/>
</dbReference>
<dbReference type="GO" id="GO:0003700">
    <property type="term" value="F:DNA-binding transcription factor activity"/>
    <property type="evidence" value="ECO:0007669"/>
    <property type="project" value="InterPro"/>
</dbReference>
<reference evidence="6 7" key="1">
    <citation type="submission" date="2018-10" db="EMBL/GenBank/DDBJ databases">
        <title>Parasedimentitalea marina sp. nov., a psychrophilic bacterium isolated from deep seawater of the New Britain Trench.</title>
        <authorList>
            <person name="Cao J."/>
        </authorList>
    </citation>
    <scope>NUCLEOTIDE SEQUENCE [LARGE SCALE GENOMIC DNA]</scope>
    <source>
        <strain evidence="6 7">W43</strain>
    </source>
</reference>
<dbReference type="RefSeq" id="WP_127750780.1">
    <property type="nucleotide sequence ID" value="NZ_CP033219.1"/>
</dbReference>
<dbReference type="GO" id="GO:0043565">
    <property type="term" value="F:sequence-specific DNA binding"/>
    <property type="evidence" value="ECO:0007669"/>
    <property type="project" value="TreeGrafter"/>
</dbReference>
<accession>A0A3T0N812</accession>
<dbReference type="PANTHER" id="PTHR30537:SF5">
    <property type="entry name" value="HTH-TYPE TRANSCRIPTIONAL ACTIVATOR TTDR-RELATED"/>
    <property type="match status" value="1"/>
</dbReference>
<keyword evidence="4" id="KW-0804">Transcription</keyword>
<dbReference type="Gene3D" id="1.10.10.10">
    <property type="entry name" value="Winged helix-like DNA-binding domain superfamily/Winged helix DNA-binding domain"/>
    <property type="match status" value="1"/>
</dbReference>
<dbReference type="InterPro" id="IPR036390">
    <property type="entry name" value="WH_DNA-bd_sf"/>
</dbReference>
<dbReference type="GO" id="GO:0006351">
    <property type="term" value="P:DNA-templated transcription"/>
    <property type="evidence" value="ECO:0007669"/>
    <property type="project" value="TreeGrafter"/>
</dbReference>
<evidence type="ECO:0000256" key="1">
    <source>
        <dbReference type="ARBA" id="ARBA00009437"/>
    </source>
</evidence>
<keyword evidence="7" id="KW-1185">Reference proteome</keyword>
<keyword evidence="3" id="KW-0238">DNA-binding</keyword>
<gene>
    <name evidence="6" type="ORF">EBB79_21380</name>
</gene>
<dbReference type="SUPFAM" id="SSF46785">
    <property type="entry name" value="Winged helix' DNA-binding domain"/>
    <property type="match status" value="1"/>
</dbReference>
<dbReference type="InterPro" id="IPR005119">
    <property type="entry name" value="LysR_subst-bd"/>
</dbReference>
<organism evidence="6 7">
    <name type="scientific">Parasedimentitalea marina</name>
    <dbReference type="NCBI Taxonomy" id="2483033"/>
    <lineage>
        <taxon>Bacteria</taxon>
        <taxon>Pseudomonadati</taxon>
        <taxon>Pseudomonadota</taxon>
        <taxon>Alphaproteobacteria</taxon>
        <taxon>Rhodobacterales</taxon>
        <taxon>Paracoccaceae</taxon>
        <taxon>Parasedimentitalea</taxon>
    </lineage>
</organism>
<feature type="domain" description="HTH lysR-type" evidence="5">
    <location>
        <begin position="1"/>
        <end position="61"/>
    </location>
</feature>
<protein>
    <submittedName>
        <fullName evidence="6">LysR family transcriptional regulator</fullName>
    </submittedName>
</protein>
<dbReference type="EMBL" id="CP033219">
    <property type="protein sequence ID" value="AZV80193.1"/>
    <property type="molecule type" value="Genomic_DNA"/>
</dbReference>
<dbReference type="Pfam" id="PF00126">
    <property type="entry name" value="HTH_1"/>
    <property type="match status" value="1"/>
</dbReference>
<evidence type="ECO:0000256" key="3">
    <source>
        <dbReference type="ARBA" id="ARBA00023125"/>
    </source>
</evidence>
<dbReference type="OrthoDB" id="9813056at2"/>
<dbReference type="InterPro" id="IPR058163">
    <property type="entry name" value="LysR-type_TF_proteobact-type"/>
</dbReference>
<dbReference type="Proteomes" id="UP000283063">
    <property type="component" value="Chromosome"/>
</dbReference>
<dbReference type="Gene3D" id="3.40.190.290">
    <property type="match status" value="1"/>
</dbReference>
<evidence type="ECO:0000256" key="4">
    <source>
        <dbReference type="ARBA" id="ARBA00023163"/>
    </source>
</evidence>
<dbReference type="SUPFAM" id="SSF53850">
    <property type="entry name" value="Periplasmic binding protein-like II"/>
    <property type="match status" value="1"/>
</dbReference>
<dbReference type="InterPro" id="IPR000847">
    <property type="entry name" value="LysR_HTH_N"/>
</dbReference>
<comment type="similarity">
    <text evidence="1">Belongs to the LysR transcriptional regulatory family.</text>
</comment>
<dbReference type="AlphaFoldDB" id="A0A3T0N812"/>
<keyword evidence="2" id="KW-0805">Transcription regulation</keyword>
<evidence type="ECO:0000313" key="6">
    <source>
        <dbReference type="EMBL" id="AZV80193.1"/>
    </source>
</evidence>
<evidence type="ECO:0000313" key="7">
    <source>
        <dbReference type="Proteomes" id="UP000283063"/>
    </source>
</evidence>
<dbReference type="CDD" id="cd08422">
    <property type="entry name" value="PBP2_CrgA_like"/>
    <property type="match status" value="1"/>
</dbReference>
<dbReference type="PROSITE" id="PS50931">
    <property type="entry name" value="HTH_LYSR"/>
    <property type="match status" value="1"/>
</dbReference>
<evidence type="ECO:0000259" key="5">
    <source>
        <dbReference type="PROSITE" id="PS50931"/>
    </source>
</evidence>
<dbReference type="KEGG" id="sedi:EBB79_21380"/>
<proteinExistence type="inferred from homology"/>